<dbReference type="EMBL" id="CP002530">
    <property type="protein sequence ID" value="ADY36345.1"/>
    <property type="molecule type" value="Genomic_DNA"/>
</dbReference>
<proteinExistence type="predicted"/>
<protein>
    <submittedName>
        <fullName evidence="2">Uncharacterized protein</fullName>
    </submittedName>
</protein>
<accession>F0R1B7</accession>
<reference evidence="2 3" key="1">
    <citation type="journal article" date="2011" name="Stand. Genomic Sci.">
        <title>Complete genome sequence of Bacteroides salanitronis type strain (BL78).</title>
        <authorList>
            <person name="Gronow S."/>
            <person name="Held B."/>
            <person name="Lucas S."/>
            <person name="Lapidus A."/>
            <person name="Del Rio T.G."/>
            <person name="Nolan M."/>
            <person name="Tice H."/>
            <person name="Deshpande S."/>
            <person name="Cheng J.F."/>
            <person name="Pitluck S."/>
            <person name="Liolios K."/>
            <person name="Pagani I."/>
            <person name="Ivanova N."/>
            <person name="Mavromatis K."/>
            <person name="Pati A."/>
            <person name="Tapia R."/>
            <person name="Han C."/>
            <person name="Goodwin L."/>
            <person name="Chen A."/>
            <person name="Palaniappan K."/>
            <person name="Land M."/>
            <person name="Hauser L."/>
            <person name="Chang Y.J."/>
            <person name="Jeffries C.D."/>
            <person name="Brambilla E.M."/>
            <person name="Rohde M."/>
            <person name="Goker M."/>
            <person name="Detter J.C."/>
            <person name="Woyke T."/>
            <person name="Bristow J."/>
            <person name="Markowitz V."/>
            <person name="Hugenholtz P."/>
            <person name="Kyrpides N.C."/>
            <person name="Klenk H.P."/>
            <person name="Eisen J.A."/>
        </authorList>
    </citation>
    <scope>NUCLEOTIDE SEQUENCE [LARGE SCALE GENOMIC DNA]</scope>
    <source>
        <strain evidence="2 3">DSM 18170</strain>
    </source>
</reference>
<organism evidence="2 3">
    <name type="scientific">Phocaeicola salanitronis (strain DSM 18170 / JCM 13657 / CCUG 60908 / BL78)</name>
    <name type="common">Bacteroides salanitronis</name>
    <dbReference type="NCBI Taxonomy" id="667015"/>
    <lineage>
        <taxon>Bacteria</taxon>
        <taxon>Pseudomonadati</taxon>
        <taxon>Bacteroidota</taxon>
        <taxon>Bacteroidia</taxon>
        <taxon>Bacteroidales</taxon>
        <taxon>Bacteroidaceae</taxon>
        <taxon>Phocaeicola</taxon>
    </lineage>
</organism>
<dbReference type="KEGG" id="bsa:Bacsa_1786"/>
<dbReference type="RefSeq" id="WP_013617776.1">
    <property type="nucleotide sequence ID" value="NC_015164.1"/>
</dbReference>
<dbReference type="AlphaFoldDB" id="F0R1B7"/>
<evidence type="ECO:0000256" key="1">
    <source>
        <dbReference type="SAM" id="MobiDB-lite"/>
    </source>
</evidence>
<sequence>MLSAYFQWKLHSIMTGIVILSVSEGSRRHPRGCEILPPYGRQNDKRVKDNPSLVTK</sequence>
<dbReference type="Proteomes" id="UP000007486">
    <property type="component" value="Chromosome"/>
</dbReference>
<gene>
    <name evidence="2" type="ordered locus">Bacsa_1786</name>
</gene>
<evidence type="ECO:0000313" key="3">
    <source>
        <dbReference type="Proteomes" id="UP000007486"/>
    </source>
</evidence>
<keyword evidence="3" id="KW-1185">Reference proteome</keyword>
<dbReference type="HOGENOM" id="CLU_195790_0_0_10"/>
<feature type="region of interest" description="Disordered" evidence="1">
    <location>
        <begin position="33"/>
        <end position="56"/>
    </location>
</feature>
<name>F0R1B7_PHOSB</name>
<evidence type="ECO:0000313" key="2">
    <source>
        <dbReference type="EMBL" id="ADY36345.1"/>
    </source>
</evidence>